<keyword evidence="1" id="KW-0472">Membrane</keyword>
<protein>
    <recommendedName>
        <fullName evidence="4">G-protein coupled receptors family 2 profile 2 domain-containing protein</fullName>
    </recommendedName>
</protein>
<dbReference type="InterPro" id="IPR017983">
    <property type="entry name" value="GPCR_2_secretin-like_CS"/>
</dbReference>
<dbReference type="InterPro" id="IPR050332">
    <property type="entry name" value="GPCR_2"/>
</dbReference>
<evidence type="ECO:0000313" key="2">
    <source>
        <dbReference type="EMBL" id="VEN41630.1"/>
    </source>
</evidence>
<sequence>MGISHLLFFYYKFNKAWKFALWSFSAYFLGTFQGCFVAVLYCFLNGEVQTAIRNSFYLHMSLRNYEYTSCRNFTLISIVHDESSIQNGETSPWLQCCAQNTETPDDEKDGSYPVLHKRRDTSTVITELTAVNSSTYKSSMKEKWSTDNNIVEETEVK</sequence>
<dbReference type="PANTHER" id="PTHR45620:SF17">
    <property type="entry name" value="PDF RECEPTOR"/>
    <property type="match status" value="1"/>
</dbReference>
<dbReference type="GO" id="GO:0008528">
    <property type="term" value="F:G protein-coupled peptide receptor activity"/>
    <property type="evidence" value="ECO:0007669"/>
    <property type="project" value="TreeGrafter"/>
</dbReference>
<accession>A0A653C198</accession>
<keyword evidence="1" id="KW-1133">Transmembrane helix</keyword>
<dbReference type="GO" id="GO:0005886">
    <property type="term" value="C:plasma membrane"/>
    <property type="evidence" value="ECO:0007669"/>
    <property type="project" value="TreeGrafter"/>
</dbReference>
<keyword evidence="1" id="KW-0812">Transmembrane</keyword>
<evidence type="ECO:0000256" key="1">
    <source>
        <dbReference type="SAM" id="Phobius"/>
    </source>
</evidence>
<evidence type="ECO:0008006" key="4">
    <source>
        <dbReference type="Google" id="ProtNLM"/>
    </source>
</evidence>
<dbReference type="PANTHER" id="PTHR45620">
    <property type="entry name" value="PDF RECEPTOR-LIKE PROTEIN-RELATED"/>
    <property type="match status" value="1"/>
</dbReference>
<feature type="transmembrane region" description="Helical" evidence="1">
    <location>
        <begin position="20"/>
        <end position="44"/>
    </location>
</feature>
<evidence type="ECO:0000313" key="3">
    <source>
        <dbReference type="Proteomes" id="UP000410492"/>
    </source>
</evidence>
<reference evidence="2 3" key="1">
    <citation type="submission" date="2019-01" db="EMBL/GenBank/DDBJ databases">
        <authorList>
            <person name="Sayadi A."/>
        </authorList>
    </citation>
    <scope>NUCLEOTIDE SEQUENCE [LARGE SCALE GENOMIC DNA]</scope>
</reference>
<dbReference type="AlphaFoldDB" id="A0A653C198"/>
<dbReference type="GO" id="GO:0007188">
    <property type="term" value="P:adenylate cyclase-modulating G protein-coupled receptor signaling pathway"/>
    <property type="evidence" value="ECO:0007669"/>
    <property type="project" value="TreeGrafter"/>
</dbReference>
<dbReference type="OrthoDB" id="5967113at2759"/>
<dbReference type="PROSITE" id="PS00650">
    <property type="entry name" value="G_PROTEIN_RECEP_F2_2"/>
    <property type="match status" value="1"/>
</dbReference>
<name>A0A653C198_CALMS</name>
<keyword evidence="3" id="KW-1185">Reference proteome</keyword>
<dbReference type="Gene3D" id="1.20.1070.10">
    <property type="entry name" value="Rhodopsin 7-helix transmembrane proteins"/>
    <property type="match status" value="1"/>
</dbReference>
<organism evidence="2 3">
    <name type="scientific">Callosobruchus maculatus</name>
    <name type="common">Southern cowpea weevil</name>
    <name type="synonym">Pulse bruchid</name>
    <dbReference type="NCBI Taxonomy" id="64391"/>
    <lineage>
        <taxon>Eukaryota</taxon>
        <taxon>Metazoa</taxon>
        <taxon>Ecdysozoa</taxon>
        <taxon>Arthropoda</taxon>
        <taxon>Hexapoda</taxon>
        <taxon>Insecta</taxon>
        <taxon>Pterygota</taxon>
        <taxon>Neoptera</taxon>
        <taxon>Endopterygota</taxon>
        <taxon>Coleoptera</taxon>
        <taxon>Polyphaga</taxon>
        <taxon>Cucujiformia</taxon>
        <taxon>Chrysomeloidea</taxon>
        <taxon>Chrysomelidae</taxon>
        <taxon>Bruchinae</taxon>
        <taxon>Bruchini</taxon>
        <taxon>Callosobruchus</taxon>
    </lineage>
</organism>
<gene>
    <name evidence="2" type="ORF">CALMAC_LOCUS5384</name>
</gene>
<dbReference type="EMBL" id="CAACVG010006778">
    <property type="protein sequence ID" value="VEN41630.1"/>
    <property type="molecule type" value="Genomic_DNA"/>
</dbReference>
<dbReference type="Proteomes" id="UP000410492">
    <property type="component" value="Unassembled WGS sequence"/>
</dbReference>
<proteinExistence type="predicted"/>